<organism evidence="1">
    <name type="scientific">Pelagomonas calceolata</name>
    <dbReference type="NCBI Taxonomy" id="35677"/>
    <lineage>
        <taxon>Eukaryota</taxon>
        <taxon>Sar</taxon>
        <taxon>Stramenopiles</taxon>
        <taxon>Ochrophyta</taxon>
        <taxon>Pelagophyceae</taxon>
        <taxon>Pelagomonadales</taxon>
        <taxon>Pelagomonadaceae</taxon>
        <taxon>Pelagomonas</taxon>
    </lineage>
</organism>
<dbReference type="AlphaFoldDB" id="A0A7S4A2Y9"/>
<proteinExistence type="predicted"/>
<dbReference type="Proteomes" id="UP000789595">
    <property type="component" value="Unassembled WGS sequence"/>
</dbReference>
<keyword evidence="3" id="KW-1185">Reference proteome</keyword>
<dbReference type="EMBL" id="HBIW01020276">
    <property type="protein sequence ID" value="CAE0702004.1"/>
    <property type="molecule type" value="Transcribed_RNA"/>
</dbReference>
<reference evidence="2" key="2">
    <citation type="submission" date="2021-11" db="EMBL/GenBank/DDBJ databases">
        <authorList>
            <consortium name="Genoscope - CEA"/>
            <person name="William W."/>
        </authorList>
    </citation>
    <scope>NUCLEOTIDE SEQUENCE</scope>
</reference>
<dbReference type="EMBL" id="CAKKNE010000003">
    <property type="protein sequence ID" value="CAH0372333.1"/>
    <property type="molecule type" value="Genomic_DNA"/>
</dbReference>
<reference evidence="1" key="1">
    <citation type="submission" date="2021-01" db="EMBL/GenBank/DDBJ databases">
        <authorList>
            <person name="Corre E."/>
            <person name="Pelletier E."/>
            <person name="Niang G."/>
            <person name="Scheremetjew M."/>
            <person name="Finn R."/>
            <person name="Kale V."/>
            <person name="Holt S."/>
            <person name="Cochrane G."/>
            <person name="Meng A."/>
            <person name="Brown T."/>
            <person name="Cohen L."/>
        </authorList>
    </citation>
    <scope>NUCLEOTIDE SEQUENCE</scope>
    <source>
        <strain evidence="1">CCMP1756</strain>
    </source>
</reference>
<protein>
    <recommendedName>
        <fullName evidence="4">F-box domain-containing protein</fullName>
    </recommendedName>
</protein>
<evidence type="ECO:0000313" key="3">
    <source>
        <dbReference type="Proteomes" id="UP000789595"/>
    </source>
</evidence>
<gene>
    <name evidence="1" type="ORF">PCAL00307_LOCUS17440</name>
    <name evidence="2" type="ORF">PECAL_3P23180</name>
</gene>
<evidence type="ECO:0008006" key="4">
    <source>
        <dbReference type="Google" id="ProtNLM"/>
    </source>
</evidence>
<accession>A0A7S4A2Y9</accession>
<sequence length="345" mass="39056">MDPRDALGDLLVDAVVPVLGWPAFYKCSALSRAWRAALKRVGSDLRRRHAPPPPRFGIPLLDLPLFVDRVVPFLGWPGLFRLCPVSRAWNAAVTARARRAIRRLLDKTPTSFRPDAADVERWERDLRRRGFPDDVERDDDGYPWELQRLNCYGPRGVVLPSHVRALLHVCAGAATVKDGYASTAANTFQPLARWRLVSSWAARFSFEDDIGGDFPKILPKGPFVVLRCWRVPMYGECYDIWQMVYLNLVDGLLYYHNSRAGRRRIGTALDYVRGGWQHSWDPKQDGYYHVPGATKIVHSDDPAERQGIVYHKPPPDMDVVLPQRNARAAALHLSGDANHRHGNGV</sequence>
<evidence type="ECO:0000313" key="1">
    <source>
        <dbReference type="EMBL" id="CAE0702004.1"/>
    </source>
</evidence>
<name>A0A7S4A2Y9_9STRA</name>
<evidence type="ECO:0000313" key="2">
    <source>
        <dbReference type="EMBL" id="CAH0372333.1"/>
    </source>
</evidence>